<evidence type="ECO:0000313" key="1">
    <source>
        <dbReference type="EMBL" id="MDC9598831.1"/>
    </source>
</evidence>
<sequence>MIRNSGNFQGDGFKTLEARIRALGKKKIVVGIPASKNSDQDGTSMVTIAAAHEFGAEINVPAKTVTVYRKVNSDGSFAEKGKFVKASKANFASTHRVPAHTIKIPERSFLRSTLNENKDKYADELAKGIKSELLNDGDPRVALDKVGGMIAGDVKAKIMTGIPPPLSPKTIKRKKSSKALIDNGQLLQSITYEVREDG</sequence>
<gene>
    <name evidence="1" type="ORF">PSI14_18810</name>
</gene>
<accession>A0ABT5LWL0</accession>
<name>A0ABT5LWL0_9GAMM</name>
<evidence type="ECO:0008006" key="3">
    <source>
        <dbReference type="Google" id="ProtNLM"/>
    </source>
</evidence>
<dbReference type="RefSeq" id="WP_273577526.1">
    <property type="nucleotide sequence ID" value="NZ_JAQRFN010000044.1"/>
</dbReference>
<evidence type="ECO:0000313" key="2">
    <source>
        <dbReference type="Proteomes" id="UP001220225"/>
    </source>
</evidence>
<dbReference type="Proteomes" id="UP001220225">
    <property type="component" value="Unassembled WGS sequence"/>
</dbReference>
<organism evidence="1 2">
    <name type="scientific">Xenorhabdus anantnagensis</name>
    <dbReference type="NCBI Taxonomy" id="3025875"/>
    <lineage>
        <taxon>Bacteria</taxon>
        <taxon>Pseudomonadati</taxon>
        <taxon>Pseudomonadota</taxon>
        <taxon>Gammaproteobacteria</taxon>
        <taxon>Enterobacterales</taxon>
        <taxon>Morganellaceae</taxon>
        <taxon>Xenorhabdus</taxon>
    </lineage>
</organism>
<proteinExistence type="predicted"/>
<protein>
    <recommendedName>
        <fullName evidence="3">Phage protein</fullName>
    </recommendedName>
</protein>
<comment type="caution">
    <text evidence="1">The sequence shown here is derived from an EMBL/GenBank/DDBJ whole genome shotgun (WGS) entry which is preliminary data.</text>
</comment>
<keyword evidence="2" id="KW-1185">Reference proteome</keyword>
<reference evidence="1 2" key="1">
    <citation type="submission" date="2023-02" db="EMBL/GenBank/DDBJ databases">
        <title>Entomopathogenic bacteria.</title>
        <authorList>
            <person name="Machado R.A."/>
        </authorList>
    </citation>
    <scope>NUCLEOTIDE SEQUENCE [LARGE SCALE GENOMIC DNA]</scope>
    <source>
        <strain evidence="1 2">XENO-2</strain>
    </source>
</reference>
<dbReference type="EMBL" id="JAQRFN010000044">
    <property type="protein sequence ID" value="MDC9598831.1"/>
    <property type="molecule type" value="Genomic_DNA"/>
</dbReference>